<dbReference type="InterPro" id="IPR051465">
    <property type="entry name" value="Cell_Envelope_Struct_Comp"/>
</dbReference>
<evidence type="ECO:0000256" key="2">
    <source>
        <dbReference type="SAM" id="MobiDB-lite"/>
    </source>
</evidence>
<proteinExistence type="predicted"/>
<accession>A0A859FGY8</accession>
<gene>
    <name evidence="5" type="ORF">FLK61_37825</name>
</gene>
<dbReference type="KEGG" id="psua:FLK61_37825"/>
<dbReference type="AlphaFoldDB" id="A0A859FGY8"/>
<organism evidence="5 6">
    <name type="scientific">Paenalkalicoccus suaedae</name>
    <dbReference type="NCBI Taxonomy" id="2592382"/>
    <lineage>
        <taxon>Bacteria</taxon>
        <taxon>Bacillati</taxon>
        <taxon>Bacillota</taxon>
        <taxon>Bacilli</taxon>
        <taxon>Bacillales</taxon>
        <taxon>Bacillaceae</taxon>
        <taxon>Paenalkalicoccus</taxon>
    </lineage>
</organism>
<dbReference type="RefSeq" id="WP_176010368.1">
    <property type="nucleotide sequence ID" value="NZ_CP041372.2"/>
</dbReference>
<sequence>MGIKNTFRHITCALAITMALTAVTPGAAAIGTKTAEQKQQLSTGVEWTKASYLQNSLQRDVNTMKINLRDTYTDVELAYANPFTQRRSTLQFARDRHTYENRVVAGINGAFFETGGEAVGFPTGFMMENGKLLRYGRNSNDNNGYNFSNQAFGMNQNGTARIGEFTPQVRASIGGKNFTVAGVDNITRIGESITMFTPNHHLPTPGQNASSVATELVIDNVNIDMKNIRFGQTITGTVTSRNTFREPTNPRIPQNGFVLSANGGALAAQLENVKVGDQVSVQMEVEDHWKQAEFVLGSGPFLVKDGRRHITMSPSAPQAVGRLARSAVGISRDGSQVFFVTVDRSNPQVANGMTITELADYLISLGADRAINLDGGGSTTMVGLRNNYGYPTLLNNVTQNTQRIMPTSLQVRDSSPPPQVTQPEVTLTHMTNASEWRTSAVQGTSSITSTLAQNEPRRENRTTTKLTYDFSNATGTAAAYMRRNEPFLLHGSPKEIGMWVHGNGVGNWLRGYVYDGKGTRHTINFTEENGLNWNGWRYVKASLPQGVPKPYTFDEIYLVEPAPTAQDKGSIYFSTIHVLDDSIVAQRFSDVAANHWAFDPIQRLSDRGVIGGFPDGTFRPSGNITRAQAAAMLVRDLGLQTAGRPNPGFIDVTPETQLYANIAAVAETGIMGGFSDGSFAPAGTLTRAELATILVRAYQLSGSGNVPFPDVASTHWAYQNIGIMNANNLVGGYSDGTYRPNIAVTRAEFATFLNRIPR</sequence>
<evidence type="ECO:0000259" key="4">
    <source>
        <dbReference type="PROSITE" id="PS51272"/>
    </source>
</evidence>
<feature type="domain" description="SLH" evidence="4">
    <location>
        <begin position="584"/>
        <end position="647"/>
    </location>
</feature>
<dbReference type="PANTHER" id="PTHR43308:SF5">
    <property type="entry name" value="S-LAYER PROTEIN _ PEPTIDOGLYCAN ENDO-BETA-N-ACETYLGLUCOSAMINIDASE"/>
    <property type="match status" value="1"/>
</dbReference>
<protein>
    <submittedName>
        <fullName evidence="5">S-layer homology domain-containing protein</fullName>
    </submittedName>
</protein>
<dbReference type="PANTHER" id="PTHR43308">
    <property type="entry name" value="OUTER MEMBRANE PROTEIN ALPHA-RELATED"/>
    <property type="match status" value="1"/>
</dbReference>
<feature type="domain" description="SLH" evidence="4">
    <location>
        <begin position="648"/>
        <end position="703"/>
    </location>
</feature>
<dbReference type="InterPro" id="IPR018711">
    <property type="entry name" value="NAGPA"/>
</dbReference>
<evidence type="ECO:0000256" key="1">
    <source>
        <dbReference type="ARBA" id="ARBA00022729"/>
    </source>
</evidence>
<dbReference type="EMBL" id="CP041372">
    <property type="protein sequence ID" value="QKS72389.1"/>
    <property type="molecule type" value="Genomic_DNA"/>
</dbReference>
<dbReference type="Proteomes" id="UP000318138">
    <property type="component" value="Chromosome"/>
</dbReference>
<keyword evidence="6" id="KW-1185">Reference proteome</keyword>
<feature type="region of interest" description="Disordered" evidence="2">
    <location>
        <begin position="438"/>
        <end position="460"/>
    </location>
</feature>
<dbReference type="PROSITE" id="PS51272">
    <property type="entry name" value="SLH"/>
    <property type="match status" value="3"/>
</dbReference>
<reference evidence="6" key="1">
    <citation type="submission" date="2019-07" db="EMBL/GenBank/DDBJ databases">
        <title>Bacillus alkalisoli sp. nov. isolated from saline soil.</title>
        <authorList>
            <person name="Sun J.-Q."/>
            <person name="Xu L."/>
        </authorList>
    </citation>
    <scope>NUCLEOTIDE SEQUENCE [LARGE SCALE GENOMIC DNA]</scope>
    <source>
        <strain evidence="6">M4U3P1</strain>
    </source>
</reference>
<feature type="compositionally biased region" description="Polar residues" evidence="2">
    <location>
        <begin position="438"/>
        <end position="453"/>
    </location>
</feature>
<dbReference type="InterPro" id="IPR001119">
    <property type="entry name" value="SLH_dom"/>
</dbReference>
<name>A0A859FGY8_9BACI</name>
<evidence type="ECO:0000313" key="5">
    <source>
        <dbReference type="EMBL" id="QKS72389.1"/>
    </source>
</evidence>
<dbReference type="Pfam" id="PF09992">
    <property type="entry name" value="NAGPA"/>
    <property type="match status" value="1"/>
</dbReference>
<feature type="chain" id="PRO_5038820886" evidence="3">
    <location>
        <begin position="29"/>
        <end position="758"/>
    </location>
</feature>
<evidence type="ECO:0000256" key="3">
    <source>
        <dbReference type="SAM" id="SignalP"/>
    </source>
</evidence>
<keyword evidence="1 3" id="KW-0732">Signal</keyword>
<feature type="signal peptide" evidence="3">
    <location>
        <begin position="1"/>
        <end position="28"/>
    </location>
</feature>
<evidence type="ECO:0000313" key="6">
    <source>
        <dbReference type="Proteomes" id="UP000318138"/>
    </source>
</evidence>
<feature type="domain" description="SLH" evidence="4">
    <location>
        <begin position="704"/>
        <end position="758"/>
    </location>
</feature>
<dbReference type="Pfam" id="PF00395">
    <property type="entry name" value="SLH"/>
    <property type="match status" value="3"/>
</dbReference>